<proteinExistence type="predicted"/>
<feature type="domain" description="HD" evidence="2">
    <location>
        <begin position="61"/>
        <end position="172"/>
    </location>
</feature>
<organism evidence="3 4">
    <name type="scientific">Streptomyces cathayae</name>
    <dbReference type="NCBI Taxonomy" id="3031124"/>
    <lineage>
        <taxon>Bacteria</taxon>
        <taxon>Bacillati</taxon>
        <taxon>Actinomycetota</taxon>
        <taxon>Actinomycetes</taxon>
        <taxon>Kitasatosporales</taxon>
        <taxon>Streptomycetaceae</taxon>
        <taxon>Streptomyces</taxon>
    </lineage>
</organism>
<dbReference type="Proteomes" id="UP001216440">
    <property type="component" value="Chromosome"/>
</dbReference>
<dbReference type="InterPro" id="IPR006674">
    <property type="entry name" value="HD_domain"/>
</dbReference>
<gene>
    <name evidence="3" type="ORF">PYS65_33470</name>
</gene>
<feature type="region of interest" description="Disordered" evidence="1">
    <location>
        <begin position="1"/>
        <end position="37"/>
    </location>
</feature>
<evidence type="ECO:0000259" key="2">
    <source>
        <dbReference type="Pfam" id="PF01966"/>
    </source>
</evidence>
<reference evidence="3 4" key="1">
    <citation type="submission" date="2023-03" db="EMBL/GenBank/DDBJ databases">
        <authorList>
            <person name="Mo P."/>
        </authorList>
    </citation>
    <scope>NUCLEOTIDE SEQUENCE [LARGE SCALE GENOMIC DNA]</scope>
    <source>
        <strain evidence="3 4">HUAS 5</strain>
    </source>
</reference>
<evidence type="ECO:0000256" key="1">
    <source>
        <dbReference type="SAM" id="MobiDB-lite"/>
    </source>
</evidence>
<keyword evidence="4" id="KW-1185">Reference proteome</keyword>
<evidence type="ECO:0000313" key="3">
    <source>
        <dbReference type="EMBL" id="WGD44649.1"/>
    </source>
</evidence>
<name>A0ABY8KAJ9_9ACTN</name>
<evidence type="ECO:0000313" key="4">
    <source>
        <dbReference type="Proteomes" id="UP001216440"/>
    </source>
</evidence>
<dbReference type="Pfam" id="PF01966">
    <property type="entry name" value="HD"/>
    <property type="match status" value="1"/>
</dbReference>
<dbReference type="EMBL" id="CP121682">
    <property type="protein sequence ID" value="WGD44649.1"/>
    <property type="molecule type" value="Genomic_DNA"/>
</dbReference>
<dbReference type="RefSeq" id="WP_279337721.1">
    <property type="nucleotide sequence ID" value="NZ_CP121682.1"/>
</dbReference>
<dbReference type="SUPFAM" id="SSF109604">
    <property type="entry name" value="HD-domain/PDEase-like"/>
    <property type="match status" value="1"/>
</dbReference>
<feature type="compositionally biased region" description="Polar residues" evidence="1">
    <location>
        <begin position="1"/>
        <end position="20"/>
    </location>
</feature>
<sequence>MNEMNTALPRQSPTANQLGTDVTGHLPDRAGVPGTAGFRPEDDAVWRLAVDHLHVRSNDGHTAYSYGLAAALCDLHPGADRDVVLPAIILHDTGWSKVPEDEVLEAIRPGGGRRDLVLRHEKEGAAIAADILARLGHDPARTAEIVEIIDGHDTRLTALSLNDSLVKDADKLWRLTPHGVDTVMDWFGLTREQAHTLIGSRVHDHLFTDTARTMARALAAVATIDSTPQRIALG</sequence>
<dbReference type="Gene3D" id="1.10.3210.10">
    <property type="entry name" value="Hypothetical protein af1432"/>
    <property type="match status" value="1"/>
</dbReference>
<protein>
    <submittedName>
        <fullName evidence="3">HD domain-containing protein</fullName>
    </submittedName>
</protein>
<accession>A0ABY8KAJ9</accession>